<dbReference type="AlphaFoldDB" id="A0A4Z2D8B1"/>
<feature type="domain" description="EGF-like" evidence="2">
    <location>
        <begin position="313"/>
        <end position="324"/>
    </location>
</feature>
<feature type="transmembrane region" description="Helical" evidence="1">
    <location>
        <begin position="561"/>
        <end position="583"/>
    </location>
</feature>
<dbReference type="Proteomes" id="UP000311919">
    <property type="component" value="Unassembled WGS sequence"/>
</dbReference>
<accession>A0A4Z2D8B1</accession>
<evidence type="ECO:0000313" key="3">
    <source>
        <dbReference type="EMBL" id="TNN12659.1"/>
    </source>
</evidence>
<dbReference type="STRING" id="6182.A0A4Z2D8B1"/>
<dbReference type="InterPro" id="IPR000742">
    <property type="entry name" value="EGF"/>
</dbReference>
<keyword evidence="1" id="KW-1133">Transmembrane helix</keyword>
<protein>
    <submittedName>
        <fullName evidence="3">EGF type 3 protein</fullName>
    </submittedName>
</protein>
<proteinExistence type="predicted"/>
<sequence>MSISSNPVYTDFKHVAKYFGAALLLGFTNDQSPNACQTMSYCWVLLVLIQSCAFLWAKSSSELWMRFRQNPMYVKPLNFKSIDEGFISTDIRNTLRKYIRGFPRGIWGTIAFPDIYKPSSDNDIGYSFWSKFDSIIFTEIPRLLDSFDKLKNKLYLDLCMDDNFKIWKCCEQPNHPNCSILPSKAKAIQTMLRDPQVDISLTFAYLWCTKAWANLLNLNATQQKCILEDIETGCPNPCFGNPCSSIKGVKNHVCNVIGTFEDDYECHCKEDMVWDRNLRICYPINPCDRTSFRACVPENTLQCIAYNGSVYECLCKSEYMGIDCSLPRDACYERVNKTQTNGNFNCQVQLGNICQPILGTDYYKCICLGSYQPLLYTSEPNCFGKINPCHTIHVTDLLKNSGFNNENQMIKIVSNENQMINPSTVMHWGITCLNGGQCVASDDFIHATCVCPTAQDGSLLYTGLNCEHLVGVWSSWAQPSPCFPKDCGVSRYRWRRRQCLDNVTPKNIVSHSVNSNGFVTVNRMILRCPGVSEEILPCSPLEPCLENLPNYKSENIFNYEILYYFICLTIFIVTLSCFIWHMFNPLIVRYLKSKVSLTV</sequence>
<dbReference type="PROSITE" id="PS00022">
    <property type="entry name" value="EGF_1"/>
    <property type="match status" value="1"/>
</dbReference>
<evidence type="ECO:0000256" key="1">
    <source>
        <dbReference type="SAM" id="Phobius"/>
    </source>
</evidence>
<name>A0A4Z2D8B1_SCHJA</name>
<evidence type="ECO:0000259" key="2">
    <source>
        <dbReference type="PROSITE" id="PS00022"/>
    </source>
</evidence>
<keyword evidence="1" id="KW-0472">Membrane</keyword>
<gene>
    <name evidence="3" type="ORF">EWB00_003564</name>
</gene>
<keyword evidence="4" id="KW-1185">Reference proteome</keyword>
<evidence type="ECO:0000313" key="4">
    <source>
        <dbReference type="Proteomes" id="UP000311919"/>
    </source>
</evidence>
<comment type="caution">
    <text evidence="3">The sequence shown here is derived from an EMBL/GenBank/DDBJ whole genome shotgun (WGS) entry which is preliminary data.</text>
</comment>
<organism evidence="3 4">
    <name type="scientific">Schistosoma japonicum</name>
    <name type="common">Blood fluke</name>
    <dbReference type="NCBI Taxonomy" id="6182"/>
    <lineage>
        <taxon>Eukaryota</taxon>
        <taxon>Metazoa</taxon>
        <taxon>Spiralia</taxon>
        <taxon>Lophotrochozoa</taxon>
        <taxon>Platyhelminthes</taxon>
        <taxon>Trematoda</taxon>
        <taxon>Digenea</taxon>
        <taxon>Strigeidida</taxon>
        <taxon>Schistosomatoidea</taxon>
        <taxon>Schistosomatidae</taxon>
        <taxon>Schistosoma</taxon>
    </lineage>
</organism>
<dbReference type="EMBL" id="SKCS01000216">
    <property type="protein sequence ID" value="TNN12659.1"/>
    <property type="molecule type" value="Genomic_DNA"/>
</dbReference>
<dbReference type="OrthoDB" id="6130531at2759"/>
<dbReference type="Gene3D" id="2.10.25.10">
    <property type="entry name" value="Laminin"/>
    <property type="match status" value="1"/>
</dbReference>
<reference evidence="3 4" key="1">
    <citation type="submission" date="2019-03" db="EMBL/GenBank/DDBJ databases">
        <title>An improved genome assembly of the fluke Schistosoma japonicum.</title>
        <authorList>
            <person name="Hu W."/>
            <person name="Luo F."/>
            <person name="Yin M."/>
            <person name="Mo X."/>
            <person name="Sun C."/>
            <person name="Wu Q."/>
            <person name="Zhu B."/>
            <person name="Xiang M."/>
            <person name="Wang J."/>
            <person name="Wang Y."/>
            <person name="Zhang T."/>
            <person name="Xu B."/>
            <person name="Zheng H."/>
            <person name="Feng Z."/>
        </authorList>
    </citation>
    <scope>NUCLEOTIDE SEQUENCE [LARGE SCALE GENOMIC DNA]</scope>
    <source>
        <strain evidence="3">HuSjv2</strain>
        <tissue evidence="3">Worms</tissue>
    </source>
</reference>
<keyword evidence="1" id="KW-0812">Transmembrane</keyword>